<protein>
    <recommendedName>
        <fullName evidence="9">TF-B3 domain-containing protein</fullName>
    </recommendedName>
</protein>
<evidence type="ECO:0000256" key="4">
    <source>
        <dbReference type="ARBA" id="ARBA00023163"/>
    </source>
</evidence>
<dbReference type="CDD" id="cd10017">
    <property type="entry name" value="B3_DNA"/>
    <property type="match status" value="1"/>
</dbReference>
<comment type="caution">
    <text evidence="7">The sequence shown here is derived from an EMBL/GenBank/DDBJ whole genome shotgun (WGS) entry which is preliminary data.</text>
</comment>
<dbReference type="Proteomes" id="UP000467841">
    <property type="component" value="Unassembled WGS sequence"/>
</dbReference>
<evidence type="ECO:0000256" key="5">
    <source>
        <dbReference type="ARBA" id="ARBA00023242"/>
    </source>
</evidence>
<evidence type="ECO:0000313" key="8">
    <source>
        <dbReference type="Proteomes" id="UP000467841"/>
    </source>
</evidence>
<evidence type="ECO:0000256" key="1">
    <source>
        <dbReference type="ARBA" id="ARBA00004123"/>
    </source>
</evidence>
<dbReference type="EMBL" id="CACVBM020001074">
    <property type="protein sequence ID" value="CAA7028929.1"/>
    <property type="molecule type" value="Genomic_DNA"/>
</dbReference>
<keyword evidence="5" id="KW-0539">Nucleus</keyword>
<dbReference type="SUPFAM" id="SSF101936">
    <property type="entry name" value="DNA-binding pseudobarrel domain"/>
    <property type="match status" value="1"/>
</dbReference>
<comment type="subcellular location">
    <subcellularLocation>
        <location evidence="1">Nucleus</location>
    </subcellularLocation>
</comment>
<reference evidence="7" key="1">
    <citation type="submission" date="2020-01" db="EMBL/GenBank/DDBJ databases">
        <authorList>
            <person name="Mishra B."/>
        </authorList>
    </citation>
    <scope>NUCLEOTIDE SEQUENCE [LARGE SCALE GENOMIC DNA]</scope>
</reference>
<dbReference type="GO" id="GO:0003677">
    <property type="term" value="F:DNA binding"/>
    <property type="evidence" value="ECO:0007669"/>
    <property type="project" value="UniProtKB-KW"/>
</dbReference>
<sequence length="243" mass="27920">MTSSIEGTTILTPEDELAAQILLKLSQEYRQQLRAARAEAEVPSTLLLQEVSEAPKAKKSSKKLKCDEKQPNKRKHVEEDDSEKTMMLVQEGNQTELNPGEGVKIQPQPRKVVEEDDSEETLREILRWKRNIPETPPFLDGVGVCSQPVWKQLMESDVKEVYGRGGEVHKMMFKMWGVDTPVLKSPGWKTFVRDNELKMHCDFLTLWMFKHREGGHICFAIDFTTLPVENKLSWRITKVANQN</sequence>
<evidence type="ECO:0000256" key="2">
    <source>
        <dbReference type="ARBA" id="ARBA00023015"/>
    </source>
</evidence>
<evidence type="ECO:0000256" key="3">
    <source>
        <dbReference type="ARBA" id="ARBA00023125"/>
    </source>
</evidence>
<organism evidence="7 8">
    <name type="scientific">Microthlaspi erraticum</name>
    <dbReference type="NCBI Taxonomy" id="1685480"/>
    <lineage>
        <taxon>Eukaryota</taxon>
        <taxon>Viridiplantae</taxon>
        <taxon>Streptophyta</taxon>
        <taxon>Embryophyta</taxon>
        <taxon>Tracheophyta</taxon>
        <taxon>Spermatophyta</taxon>
        <taxon>Magnoliopsida</taxon>
        <taxon>eudicotyledons</taxon>
        <taxon>Gunneridae</taxon>
        <taxon>Pentapetalae</taxon>
        <taxon>rosids</taxon>
        <taxon>malvids</taxon>
        <taxon>Brassicales</taxon>
        <taxon>Brassicaceae</taxon>
        <taxon>Coluteocarpeae</taxon>
        <taxon>Microthlaspi</taxon>
    </lineage>
</organism>
<dbReference type="InterPro" id="IPR015300">
    <property type="entry name" value="DNA-bd_pseudobarrel_sf"/>
</dbReference>
<dbReference type="Gene3D" id="2.40.330.10">
    <property type="entry name" value="DNA-binding pseudobarrel domain"/>
    <property type="match status" value="1"/>
</dbReference>
<dbReference type="AlphaFoldDB" id="A0A6D2IMT9"/>
<keyword evidence="2" id="KW-0805">Transcription regulation</keyword>
<proteinExistence type="predicted"/>
<dbReference type="InterPro" id="IPR003340">
    <property type="entry name" value="B3_DNA-bd"/>
</dbReference>
<keyword evidence="3" id="KW-0238">DNA-binding</keyword>
<accession>A0A6D2IMT9</accession>
<dbReference type="GO" id="GO:0005634">
    <property type="term" value="C:nucleus"/>
    <property type="evidence" value="ECO:0007669"/>
    <property type="project" value="UniProtKB-SubCell"/>
</dbReference>
<evidence type="ECO:0000313" key="7">
    <source>
        <dbReference type="EMBL" id="CAA7028929.1"/>
    </source>
</evidence>
<feature type="region of interest" description="Disordered" evidence="6">
    <location>
        <begin position="53"/>
        <end position="83"/>
    </location>
</feature>
<keyword evidence="4" id="KW-0804">Transcription</keyword>
<evidence type="ECO:0008006" key="9">
    <source>
        <dbReference type="Google" id="ProtNLM"/>
    </source>
</evidence>
<keyword evidence="8" id="KW-1185">Reference proteome</keyword>
<dbReference type="OrthoDB" id="1072886at2759"/>
<feature type="region of interest" description="Disordered" evidence="6">
    <location>
        <begin position="96"/>
        <end position="117"/>
    </location>
</feature>
<name>A0A6D2IMT9_9BRAS</name>
<evidence type="ECO:0000256" key="6">
    <source>
        <dbReference type="SAM" id="MobiDB-lite"/>
    </source>
</evidence>
<gene>
    <name evidence="7" type="ORF">MERR_LOCUS16164</name>
</gene>